<dbReference type="AlphaFoldDB" id="A0A383RE62"/>
<gene>
    <name evidence="3" type="primary">ykvP</name>
    <name evidence="3" type="ORF">PBLR_13740</name>
</gene>
<name>A0A383RE62_PAEAL</name>
<dbReference type="Pfam" id="PF12996">
    <property type="entry name" value="DUF3880"/>
    <property type="match status" value="1"/>
</dbReference>
<evidence type="ECO:0000313" key="4">
    <source>
        <dbReference type="Proteomes" id="UP000304148"/>
    </source>
</evidence>
<dbReference type="InterPro" id="IPR055259">
    <property type="entry name" value="YkvP/CgeB_Glyco_trans-like"/>
</dbReference>
<dbReference type="EMBL" id="LS992241">
    <property type="protein sequence ID" value="SYX85318.1"/>
    <property type="molecule type" value="Genomic_DNA"/>
</dbReference>
<protein>
    <submittedName>
        <fullName evidence="3">Spore protein (HGT island)</fullName>
    </submittedName>
</protein>
<evidence type="ECO:0000313" key="3">
    <source>
        <dbReference type="EMBL" id="SYX85318.1"/>
    </source>
</evidence>
<dbReference type="InterPro" id="IPR024542">
    <property type="entry name" value="YkvP_N"/>
</dbReference>
<dbReference type="RefSeq" id="WP_232055653.1">
    <property type="nucleotide sequence ID" value="NZ_LS992241.1"/>
</dbReference>
<feature type="domain" description="Spore protein YkvP N-terminal" evidence="1">
    <location>
        <begin position="3"/>
        <end position="108"/>
    </location>
</feature>
<organism evidence="3 4">
    <name type="scientific">Paenibacillus alvei</name>
    <name type="common">Bacillus alvei</name>
    <dbReference type="NCBI Taxonomy" id="44250"/>
    <lineage>
        <taxon>Bacteria</taxon>
        <taxon>Bacillati</taxon>
        <taxon>Bacillota</taxon>
        <taxon>Bacilli</taxon>
        <taxon>Bacillales</taxon>
        <taxon>Paenibacillaceae</taxon>
        <taxon>Paenibacillus</taxon>
    </lineage>
</organism>
<proteinExistence type="predicted"/>
<dbReference type="Pfam" id="PF13524">
    <property type="entry name" value="Glyco_trans_1_2"/>
    <property type="match status" value="1"/>
</dbReference>
<dbReference type="Proteomes" id="UP000304148">
    <property type="component" value="Chromosome"/>
</dbReference>
<accession>A0A383RE62</accession>
<dbReference type="SUPFAM" id="SSF53756">
    <property type="entry name" value="UDP-Glycosyltransferase/glycogen phosphorylase"/>
    <property type="match status" value="1"/>
</dbReference>
<evidence type="ECO:0000259" key="2">
    <source>
        <dbReference type="Pfam" id="PF13524"/>
    </source>
</evidence>
<sequence>MKILFLERGKLWSHGLPDGFRDIGHQVRISGPVTRRMLTRLLPSFKPDLLISVGWGPDHTHSKQRLMRELATRYKIPLVYWSTEDPNFTDVFTLPLLKRVKPDYTFTISSKTAARFRKLGYPAAHLDFAYHPRIHHRTKTIKKYETDIAVVANAYPDVLKKYPKHYRNESIRILLRPLLQNGYRIDFYGRNWSRMKAILGRQIPNKSIRGYLPYKNANKVFSSAKIIIGLQNYPDMLTQRTYETIGSEGFFLTCNTPAVRALLRPGRDVEVSSSSAETLKKVRYYLNNPKERERIRKNGRRAIANHNYTSRARFVLQTLRRNGVIK</sequence>
<feature type="domain" description="Spore protein YkvP/CgeB glycosyl transferase-like" evidence="2">
    <location>
        <begin position="172"/>
        <end position="316"/>
    </location>
</feature>
<reference evidence="4" key="1">
    <citation type="submission" date="2018-08" db="EMBL/GenBank/DDBJ databases">
        <authorList>
            <person name="Chevrot R."/>
        </authorList>
    </citation>
    <scope>NUCLEOTIDE SEQUENCE [LARGE SCALE GENOMIC DNA]</scope>
</reference>
<evidence type="ECO:0000259" key="1">
    <source>
        <dbReference type="Pfam" id="PF12996"/>
    </source>
</evidence>